<evidence type="ECO:0000313" key="1">
    <source>
        <dbReference type="EMBL" id="CCQ43643.1"/>
    </source>
</evidence>
<organism evidence="1">
    <name type="scientific">Homo sapiens</name>
    <name type="common">Human</name>
    <dbReference type="NCBI Taxonomy" id="9606"/>
    <lineage>
        <taxon>Eukaryota</taxon>
        <taxon>Metazoa</taxon>
        <taxon>Chordata</taxon>
        <taxon>Craniata</taxon>
        <taxon>Vertebrata</taxon>
        <taxon>Euteleostomi</taxon>
        <taxon>Mammalia</taxon>
        <taxon>Eutheria</taxon>
        <taxon>Euarchontoglires</taxon>
        <taxon>Primates</taxon>
        <taxon>Haplorrhini</taxon>
        <taxon>Catarrhini</taxon>
        <taxon>Hominidae</taxon>
        <taxon>Homo</taxon>
    </lineage>
</organism>
<name>L8EB22_HUMAN</name>
<dbReference type="AlphaFoldDB" id="L8EB22"/>
<sequence>MNIEIFLYMLPIRKLPWNSRKTQQETWHSSSTLSDFENILKALTLKIISFSQEESNGEANLFHSVNPQFGACGA</sequence>
<proteinExistence type="predicted"/>
<dbReference type="OrthoDB" id="10265738at2759"/>
<accession>L8EB22</accession>
<gene>
    <name evidence="1" type="primary">RIMKLB</name>
</gene>
<reference evidence="1" key="1">
    <citation type="journal article" date="2013" name="PLoS ONE">
        <title>Direct detection of alternative open reading frames translation products in human significantly expands the proteome.</title>
        <authorList>
            <person name="Vanderperre B."/>
            <person name="Lucier J.-F."/>
            <person name="Motard J."/>
            <person name="Tremblay G."/>
            <person name="Vanderperre S."/>
            <person name="Wisztorski M."/>
            <person name="Salzet M."/>
            <person name="Boisvert F.-M."/>
            <person name="Roucou X."/>
        </authorList>
    </citation>
    <scope>NUCLEOTIDE SEQUENCE</scope>
</reference>
<protein>
    <submittedName>
        <fullName evidence="1">Alternative protein RIMKLB</fullName>
    </submittedName>
</protein>
<dbReference type="EMBL" id="HF584146">
    <property type="protein sequence ID" value="CCQ43643.1"/>
    <property type="molecule type" value="Genomic_DNA"/>
</dbReference>
<dbReference type="ChiTaRS" id="RIMKLB">
    <property type="organism name" value="human"/>
</dbReference>